<proteinExistence type="inferred from homology"/>
<dbReference type="SUPFAM" id="SSF102114">
    <property type="entry name" value="Radical SAM enzymes"/>
    <property type="match status" value="1"/>
</dbReference>
<dbReference type="SFLD" id="SFLDS00029">
    <property type="entry name" value="Radical_SAM"/>
    <property type="match status" value="1"/>
</dbReference>
<dbReference type="InterPro" id="IPR017900">
    <property type="entry name" value="4Fe4S_Fe_S_CS"/>
</dbReference>
<name>A0A2V3Y797_9FIRM</name>
<dbReference type="InterPro" id="IPR007197">
    <property type="entry name" value="rSAM"/>
</dbReference>
<dbReference type="SFLD" id="SFLDG01066">
    <property type="entry name" value="organic_radical-activating_enz"/>
    <property type="match status" value="1"/>
</dbReference>
<dbReference type="AlphaFoldDB" id="A0A2V3Y797"/>
<evidence type="ECO:0000256" key="1">
    <source>
        <dbReference type="ARBA" id="ARBA00001966"/>
    </source>
</evidence>
<keyword evidence="3" id="KW-0004">4Fe-4S</keyword>
<dbReference type="PANTHER" id="PTHR30352:SF4">
    <property type="entry name" value="PYRUVATE FORMATE-LYASE 2-ACTIVATING ENZYME"/>
    <property type="match status" value="1"/>
</dbReference>
<dbReference type="InterPro" id="IPR001989">
    <property type="entry name" value="Radical_activat_CS"/>
</dbReference>
<evidence type="ECO:0000256" key="7">
    <source>
        <dbReference type="ARBA" id="ARBA00023004"/>
    </source>
</evidence>
<evidence type="ECO:0000256" key="2">
    <source>
        <dbReference type="ARBA" id="ARBA00009777"/>
    </source>
</evidence>
<organism evidence="11 12">
    <name type="scientific">Hungatella effluvii</name>
    <dbReference type="NCBI Taxonomy" id="1096246"/>
    <lineage>
        <taxon>Bacteria</taxon>
        <taxon>Bacillati</taxon>
        <taxon>Bacillota</taxon>
        <taxon>Clostridia</taxon>
        <taxon>Lachnospirales</taxon>
        <taxon>Lachnospiraceae</taxon>
        <taxon>Hungatella</taxon>
    </lineage>
</organism>
<reference evidence="11 12" key="1">
    <citation type="submission" date="2018-05" db="EMBL/GenBank/DDBJ databases">
        <title>Genomic Encyclopedia of Type Strains, Phase IV (KMG-IV): sequencing the most valuable type-strain genomes for metagenomic binning, comparative biology and taxonomic classification.</title>
        <authorList>
            <person name="Goeker M."/>
        </authorList>
    </citation>
    <scope>NUCLEOTIDE SEQUENCE [LARGE SCALE GENOMIC DNA]</scope>
    <source>
        <strain evidence="11 12">DSM 24995</strain>
    </source>
</reference>
<dbReference type="Gene3D" id="3.30.70.20">
    <property type="match status" value="1"/>
</dbReference>
<dbReference type="InterPro" id="IPR046710">
    <property type="entry name" value="DUF6783"/>
</dbReference>
<dbReference type="InterPro" id="IPR013785">
    <property type="entry name" value="Aldolase_TIM"/>
</dbReference>
<dbReference type="PROSITE" id="PS00198">
    <property type="entry name" value="4FE4S_FER_1"/>
    <property type="match status" value="1"/>
</dbReference>
<evidence type="ECO:0000259" key="10">
    <source>
        <dbReference type="PROSITE" id="PS51918"/>
    </source>
</evidence>
<evidence type="ECO:0000256" key="4">
    <source>
        <dbReference type="ARBA" id="ARBA00022691"/>
    </source>
</evidence>
<dbReference type="GO" id="GO:0016491">
    <property type="term" value="F:oxidoreductase activity"/>
    <property type="evidence" value="ECO:0007669"/>
    <property type="project" value="UniProtKB-KW"/>
</dbReference>
<dbReference type="CDD" id="cd01335">
    <property type="entry name" value="Radical_SAM"/>
    <property type="match status" value="1"/>
</dbReference>
<evidence type="ECO:0000313" key="12">
    <source>
        <dbReference type="Proteomes" id="UP000248057"/>
    </source>
</evidence>
<dbReference type="Proteomes" id="UP000248057">
    <property type="component" value="Unassembled WGS sequence"/>
</dbReference>
<keyword evidence="6" id="KW-0560">Oxidoreductase</keyword>
<dbReference type="SFLD" id="SFLDG01118">
    <property type="entry name" value="activating_enzymes__group_2"/>
    <property type="match status" value="1"/>
</dbReference>
<dbReference type="InterPro" id="IPR058240">
    <property type="entry name" value="rSAM_sf"/>
</dbReference>
<evidence type="ECO:0000256" key="8">
    <source>
        <dbReference type="ARBA" id="ARBA00023014"/>
    </source>
</evidence>
<keyword evidence="8" id="KW-0411">Iron-sulfur</keyword>
<dbReference type="EMBL" id="QJKD01000004">
    <property type="protein sequence ID" value="PXX54402.1"/>
    <property type="molecule type" value="Genomic_DNA"/>
</dbReference>
<evidence type="ECO:0000313" key="11">
    <source>
        <dbReference type="EMBL" id="PXX54402.1"/>
    </source>
</evidence>
<accession>A0A2V3Y797</accession>
<dbReference type="Pfam" id="PF00037">
    <property type="entry name" value="Fer4"/>
    <property type="match status" value="1"/>
</dbReference>
<dbReference type="Pfam" id="PF20574">
    <property type="entry name" value="DUF6783"/>
    <property type="match status" value="1"/>
</dbReference>
<feature type="domain" description="Radical SAM core" evidence="10">
    <location>
        <begin position="76"/>
        <end position="364"/>
    </location>
</feature>
<evidence type="ECO:0000256" key="3">
    <source>
        <dbReference type="ARBA" id="ARBA00022485"/>
    </source>
</evidence>
<dbReference type="PANTHER" id="PTHR30352">
    <property type="entry name" value="PYRUVATE FORMATE-LYASE-ACTIVATING ENZYME"/>
    <property type="match status" value="1"/>
</dbReference>
<dbReference type="PROSITE" id="PS51918">
    <property type="entry name" value="RADICAL_SAM"/>
    <property type="match status" value="1"/>
</dbReference>
<dbReference type="InterPro" id="IPR017896">
    <property type="entry name" value="4Fe4S_Fe-S-bd"/>
</dbReference>
<dbReference type="Gene3D" id="3.20.20.70">
    <property type="entry name" value="Aldolase class I"/>
    <property type="match status" value="1"/>
</dbReference>
<dbReference type="PROSITE" id="PS51379">
    <property type="entry name" value="4FE4S_FER_2"/>
    <property type="match status" value="2"/>
</dbReference>
<keyword evidence="7" id="KW-0408">Iron</keyword>
<dbReference type="GO" id="GO:0046872">
    <property type="term" value="F:metal ion binding"/>
    <property type="evidence" value="ECO:0007669"/>
    <property type="project" value="UniProtKB-KW"/>
</dbReference>
<comment type="similarity">
    <text evidence="2">Belongs to the organic radical-activating enzymes family.</text>
</comment>
<comment type="cofactor">
    <cofactor evidence="1">
        <name>[4Fe-4S] cluster</name>
        <dbReference type="ChEBI" id="CHEBI:49883"/>
    </cofactor>
</comment>
<evidence type="ECO:0000256" key="6">
    <source>
        <dbReference type="ARBA" id="ARBA00023002"/>
    </source>
</evidence>
<feature type="domain" description="4Fe-4S ferredoxin-type" evidence="9">
    <location>
        <begin position="107"/>
        <end position="136"/>
    </location>
</feature>
<protein>
    <submittedName>
        <fullName evidence="11">Pyruvate formate lyase activating enzyme</fullName>
    </submittedName>
</protein>
<dbReference type="InterPro" id="IPR040074">
    <property type="entry name" value="BssD/PflA/YjjW"/>
</dbReference>
<dbReference type="InterPro" id="IPR034457">
    <property type="entry name" value="Organic_radical-activating"/>
</dbReference>
<keyword evidence="5" id="KW-0479">Metal-binding</keyword>
<evidence type="ECO:0000259" key="9">
    <source>
        <dbReference type="PROSITE" id="PS51379"/>
    </source>
</evidence>
<feature type="domain" description="4Fe-4S ferredoxin-type" evidence="9">
    <location>
        <begin position="139"/>
        <end position="165"/>
    </location>
</feature>
<dbReference type="NCBIfam" id="TIGR02494">
    <property type="entry name" value="PFLE_PFLC"/>
    <property type="match status" value="1"/>
</dbReference>
<keyword evidence="12" id="KW-1185">Reference proteome</keyword>
<dbReference type="SUPFAM" id="SSF54862">
    <property type="entry name" value="4Fe-4S ferredoxins"/>
    <property type="match status" value="1"/>
</dbReference>
<keyword evidence="4" id="KW-0949">S-adenosyl-L-methionine</keyword>
<evidence type="ECO:0000256" key="5">
    <source>
        <dbReference type="ARBA" id="ARBA00022723"/>
    </source>
</evidence>
<keyword evidence="11" id="KW-0670">Pyruvate</keyword>
<gene>
    <name evidence="11" type="ORF">DFR60_104228</name>
</gene>
<dbReference type="PROSITE" id="PS01087">
    <property type="entry name" value="RADICAL_ACTIVATING"/>
    <property type="match status" value="1"/>
</dbReference>
<keyword evidence="11" id="KW-0456">Lyase</keyword>
<sequence>MNGPATRTCLKIHSCHLHAPLCVRFTPHSVNVAHYASLIRGKFPTNCDAHLTESNFQTRPKKKMGKIFDLQHFCLDDGPGIRTTVFLKGCPLRCIWCHNPESYDKRDTISYKESKCSGCGACVEVCPQKAHRIVTGMHHFERKACTRCGACTEVCCYGALEKIGRTVTAEEVIAEVKRDRTFYEKPGPGGITISGGEPLFQPYFLKELLQAARDEGIHTCLETSGCCAAEPLIAVIPLTDLFLFDLKGERAAYPHLTGVGAEKIYQNLDILLEKKCRVIIRVPLIPGINDTDTFFGELAKLYRRQPGIEAFEIMPYHGMGASKAVQTAVVQGLGKQPDATEDEKKAWLAALKGLGLPAFINYFKNK</sequence>
<dbReference type="Pfam" id="PF04055">
    <property type="entry name" value="Radical_SAM"/>
    <property type="match status" value="1"/>
</dbReference>
<dbReference type="GO" id="GO:0051539">
    <property type="term" value="F:4 iron, 4 sulfur cluster binding"/>
    <property type="evidence" value="ECO:0007669"/>
    <property type="project" value="UniProtKB-KW"/>
</dbReference>
<dbReference type="GO" id="GO:0016829">
    <property type="term" value="F:lyase activity"/>
    <property type="evidence" value="ECO:0007669"/>
    <property type="project" value="UniProtKB-KW"/>
</dbReference>
<comment type="caution">
    <text evidence="11">The sequence shown here is derived from an EMBL/GenBank/DDBJ whole genome shotgun (WGS) entry which is preliminary data.</text>
</comment>